<dbReference type="Proteomes" id="UP000436088">
    <property type="component" value="Unassembled WGS sequence"/>
</dbReference>
<sequence length="181" mass="20623">MADYAVDSDLHVGSKRITSTDTDQQEETLLQLPSSLSETTADRRDSTPPDRQEETAIDHSCPKKKAKCFPLLSEGNQEMVLHSFTQKNVYLSGPFEKEEIYDVETNEGSFGVQEVGIQVNAIEADNKEYLETCLGFEEKRLIKGKDLESENVLEAERNDFWMSLKLETTLVLRRTLPRLMM</sequence>
<feature type="compositionally biased region" description="Polar residues" evidence="1">
    <location>
        <begin position="16"/>
        <end position="39"/>
    </location>
</feature>
<feature type="compositionally biased region" description="Basic and acidic residues" evidence="1">
    <location>
        <begin position="40"/>
        <end position="59"/>
    </location>
</feature>
<protein>
    <submittedName>
        <fullName evidence="2">Uncharacterized protein</fullName>
    </submittedName>
</protein>
<organism evidence="2 3">
    <name type="scientific">Hibiscus syriacus</name>
    <name type="common">Rose of Sharon</name>
    <dbReference type="NCBI Taxonomy" id="106335"/>
    <lineage>
        <taxon>Eukaryota</taxon>
        <taxon>Viridiplantae</taxon>
        <taxon>Streptophyta</taxon>
        <taxon>Embryophyta</taxon>
        <taxon>Tracheophyta</taxon>
        <taxon>Spermatophyta</taxon>
        <taxon>Magnoliopsida</taxon>
        <taxon>eudicotyledons</taxon>
        <taxon>Gunneridae</taxon>
        <taxon>Pentapetalae</taxon>
        <taxon>rosids</taxon>
        <taxon>malvids</taxon>
        <taxon>Malvales</taxon>
        <taxon>Malvaceae</taxon>
        <taxon>Malvoideae</taxon>
        <taxon>Hibiscus</taxon>
    </lineage>
</organism>
<accession>A0A6A2ZSP1</accession>
<dbReference type="EMBL" id="VEPZ02001102">
    <property type="protein sequence ID" value="KAE8694850.1"/>
    <property type="molecule type" value="Genomic_DNA"/>
</dbReference>
<feature type="region of interest" description="Disordered" evidence="1">
    <location>
        <begin position="1"/>
        <end position="59"/>
    </location>
</feature>
<gene>
    <name evidence="2" type="ORF">F3Y22_tig00110769pilonHSYRG00002</name>
</gene>
<keyword evidence="3" id="KW-1185">Reference proteome</keyword>
<evidence type="ECO:0000313" key="2">
    <source>
        <dbReference type="EMBL" id="KAE8694850.1"/>
    </source>
</evidence>
<reference evidence="2" key="1">
    <citation type="submission" date="2019-09" db="EMBL/GenBank/DDBJ databases">
        <title>Draft genome information of white flower Hibiscus syriacus.</title>
        <authorList>
            <person name="Kim Y.-M."/>
        </authorList>
    </citation>
    <scope>NUCLEOTIDE SEQUENCE [LARGE SCALE GENOMIC DNA]</scope>
    <source>
        <strain evidence="2">YM2019G1</strain>
    </source>
</reference>
<comment type="caution">
    <text evidence="2">The sequence shown here is derived from an EMBL/GenBank/DDBJ whole genome shotgun (WGS) entry which is preliminary data.</text>
</comment>
<dbReference type="AlphaFoldDB" id="A0A6A2ZSP1"/>
<evidence type="ECO:0000313" key="3">
    <source>
        <dbReference type="Proteomes" id="UP000436088"/>
    </source>
</evidence>
<proteinExistence type="predicted"/>
<name>A0A6A2ZSP1_HIBSY</name>
<evidence type="ECO:0000256" key="1">
    <source>
        <dbReference type="SAM" id="MobiDB-lite"/>
    </source>
</evidence>